<comment type="caution">
    <text evidence="7">The sequence shown here is derived from an EMBL/GenBank/DDBJ whole genome shotgun (WGS) entry which is preliminary data.</text>
</comment>
<evidence type="ECO:0000259" key="6">
    <source>
        <dbReference type="PROSITE" id="PS51686"/>
    </source>
</evidence>
<dbReference type="GO" id="GO:0003723">
    <property type="term" value="F:RNA binding"/>
    <property type="evidence" value="ECO:0007669"/>
    <property type="project" value="UniProtKB-UniRule"/>
</dbReference>
<evidence type="ECO:0000313" key="7">
    <source>
        <dbReference type="EMBL" id="MCA9726412.1"/>
    </source>
</evidence>
<dbReference type="InterPro" id="IPR035926">
    <property type="entry name" value="NusB-like_sf"/>
</dbReference>
<dbReference type="InterPro" id="IPR001678">
    <property type="entry name" value="MeTrfase_RsmB-F_NOP2_dom"/>
</dbReference>
<protein>
    <recommendedName>
        <fullName evidence="6">SAM-dependent MTase RsmB/NOP-type domain-containing protein</fullName>
    </recommendedName>
</protein>
<dbReference type="Gene3D" id="3.40.50.150">
    <property type="entry name" value="Vaccinia Virus protein VP39"/>
    <property type="match status" value="1"/>
</dbReference>
<evidence type="ECO:0000256" key="4">
    <source>
        <dbReference type="ARBA" id="ARBA00022884"/>
    </source>
</evidence>
<dbReference type="GO" id="GO:0008173">
    <property type="term" value="F:RNA methyltransferase activity"/>
    <property type="evidence" value="ECO:0007669"/>
    <property type="project" value="InterPro"/>
</dbReference>
<sequence length="443" mass="49463">MNRPGRRTTTARSLALELLLEFERDPFPLTSALEQQEERLSDPRERHLLHTLVLETLRHRTRLDFVVSKFLRKGTVDDLPARTRNILRIGAVQILLLDRIPPHAAVSTAVDLAHAKHGAGLPPLVNAILRKLVREGRSRWDELDRTVRPNLALRYSHPQWLVERWTGRWGRERTEAMLRWNSVAPDYWLRLAPGAAPPPDATPGWIPGTARWPAGSRPELSEEFRAGALTVQDGSAILVGCLPPCVHGLVLDCCAAPGTKLSHLNERAESGTTLIGLDLSWGRLARLRAGLGRHRNVEGVRIGIVNADATRLPLRPPWQGVVIDAPCSNLGVLRRRVDARWRVQSEDPAELAELQSRLLEAAAHGLEPGGWLVYSVCTIEPEETILQRRSFLERHSDWTPIPSPEFVPQEARLEPGEILLLPGEHETDGTYAFAVRKPQTSGS</sequence>
<feature type="binding site" evidence="5">
    <location>
        <position position="324"/>
    </location>
    <ligand>
        <name>S-adenosyl-L-methionine</name>
        <dbReference type="ChEBI" id="CHEBI:59789"/>
    </ligand>
</feature>
<dbReference type="InterPro" id="IPR023267">
    <property type="entry name" value="RCMT"/>
</dbReference>
<evidence type="ECO:0000256" key="1">
    <source>
        <dbReference type="ARBA" id="ARBA00022603"/>
    </source>
</evidence>
<evidence type="ECO:0000313" key="8">
    <source>
        <dbReference type="Proteomes" id="UP000697710"/>
    </source>
</evidence>
<feature type="domain" description="SAM-dependent MTase RsmB/NOP-type" evidence="6">
    <location>
        <begin position="150"/>
        <end position="438"/>
    </location>
</feature>
<organism evidence="7 8">
    <name type="scientific">Eiseniibacteriota bacterium</name>
    <dbReference type="NCBI Taxonomy" id="2212470"/>
    <lineage>
        <taxon>Bacteria</taxon>
        <taxon>Candidatus Eiseniibacteriota</taxon>
    </lineage>
</organism>
<gene>
    <name evidence="7" type="ORF">KC729_01935</name>
</gene>
<dbReference type="PANTHER" id="PTHR22807">
    <property type="entry name" value="NOP2 YEAST -RELATED NOL1/NOP2/FMU SUN DOMAIN-CONTAINING"/>
    <property type="match status" value="1"/>
</dbReference>
<feature type="binding site" evidence="5">
    <location>
        <position position="278"/>
    </location>
    <ligand>
        <name>S-adenosyl-L-methionine</name>
        <dbReference type="ChEBI" id="CHEBI:59789"/>
    </ligand>
</feature>
<comment type="caution">
    <text evidence="5">Lacks conserved residue(s) required for the propagation of feature annotation.</text>
</comment>
<keyword evidence="4 5" id="KW-0694">RNA-binding</keyword>
<dbReference type="GO" id="GO:0001510">
    <property type="term" value="P:RNA methylation"/>
    <property type="evidence" value="ECO:0007669"/>
    <property type="project" value="InterPro"/>
</dbReference>
<dbReference type="SUPFAM" id="SSF53335">
    <property type="entry name" value="S-adenosyl-L-methionine-dependent methyltransferases"/>
    <property type="match status" value="1"/>
</dbReference>
<dbReference type="AlphaFoldDB" id="A0A956LXL5"/>
<dbReference type="InterPro" id="IPR006027">
    <property type="entry name" value="NusB_RsmB_TIM44"/>
</dbReference>
<feature type="binding site" evidence="5">
    <location>
        <position position="308"/>
    </location>
    <ligand>
        <name>S-adenosyl-L-methionine</name>
        <dbReference type="ChEBI" id="CHEBI:59789"/>
    </ligand>
</feature>
<evidence type="ECO:0000256" key="3">
    <source>
        <dbReference type="ARBA" id="ARBA00022691"/>
    </source>
</evidence>
<dbReference type="EMBL" id="JAGQHR010000028">
    <property type="protein sequence ID" value="MCA9726412.1"/>
    <property type="molecule type" value="Genomic_DNA"/>
</dbReference>
<dbReference type="InterPro" id="IPR029063">
    <property type="entry name" value="SAM-dependent_MTases_sf"/>
</dbReference>
<dbReference type="Pfam" id="PF01029">
    <property type="entry name" value="NusB"/>
    <property type="match status" value="1"/>
</dbReference>
<dbReference type="GO" id="GO:0006355">
    <property type="term" value="P:regulation of DNA-templated transcription"/>
    <property type="evidence" value="ECO:0007669"/>
    <property type="project" value="InterPro"/>
</dbReference>
<dbReference type="PRINTS" id="PR02008">
    <property type="entry name" value="RCMTFAMILY"/>
</dbReference>
<keyword evidence="2 5" id="KW-0808">Transferase</keyword>
<reference evidence="7" key="2">
    <citation type="journal article" date="2021" name="Microbiome">
        <title>Successional dynamics and alternative stable states in a saline activated sludge microbial community over 9 years.</title>
        <authorList>
            <person name="Wang Y."/>
            <person name="Ye J."/>
            <person name="Ju F."/>
            <person name="Liu L."/>
            <person name="Boyd J.A."/>
            <person name="Deng Y."/>
            <person name="Parks D.H."/>
            <person name="Jiang X."/>
            <person name="Yin X."/>
            <person name="Woodcroft B.J."/>
            <person name="Tyson G.W."/>
            <person name="Hugenholtz P."/>
            <person name="Polz M.F."/>
            <person name="Zhang T."/>
        </authorList>
    </citation>
    <scope>NUCLEOTIDE SEQUENCE</scope>
    <source>
        <strain evidence="7">HKST-UBA01</strain>
    </source>
</reference>
<dbReference type="PANTHER" id="PTHR22807:SF61">
    <property type="entry name" value="NOL1_NOP2_SUN FAMILY PROTEIN _ ANTITERMINATION NUSB DOMAIN-CONTAINING PROTEIN"/>
    <property type="match status" value="1"/>
</dbReference>
<keyword evidence="1 5" id="KW-0489">Methyltransferase</keyword>
<accession>A0A956LXL5</accession>
<dbReference type="PROSITE" id="PS51686">
    <property type="entry name" value="SAM_MT_RSMB_NOP"/>
    <property type="match status" value="1"/>
</dbReference>
<dbReference type="SUPFAM" id="SSF48013">
    <property type="entry name" value="NusB-like"/>
    <property type="match status" value="1"/>
</dbReference>
<comment type="similarity">
    <text evidence="5">Belongs to the class I-like SAM-binding methyltransferase superfamily. RsmB/NOP family.</text>
</comment>
<dbReference type="Gene3D" id="1.10.940.10">
    <property type="entry name" value="NusB-like"/>
    <property type="match status" value="1"/>
</dbReference>
<evidence type="ECO:0000256" key="2">
    <source>
        <dbReference type="ARBA" id="ARBA00022679"/>
    </source>
</evidence>
<dbReference type="InterPro" id="IPR049560">
    <property type="entry name" value="MeTrfase_RsmB-F_NOP2_cat"/>
</dbReference>
<feature type="active site" description="Nucleophile" evidence="5">
    <location>
        <position position="377"/>
    </location>
</feature>
<reference evidence="7" key="1">
    <citation type="submission" date="2020-04" db="EMBL/GenBank/DDBJ databases">
        <authorList>
            <person name="Zhang T."/>
        </authorList>
    </citation>
    <scope>NUCLEOTIDE SEQUENCE</scope>
    <source>
        <strain evidence="7">HKST-UBA01</strain>
    </source>
</reference>
<keyword evidence="3 5" id="KW-0949">S-adenosyl-L-methionine</keyword>
<dbReference type="Pfam" id="PF01189">
    <property type="entry name" value="Methyltr_RsmB-F"/>
    <property type="match status" value="1"/>
</dbReference>
<dbReference type="Proteomes" id="UP000697710">
    <property type="component" value="Unassembled WGS sequence"/>
</dbReference>
<proteinExistence type="inferred from homology"/>
<name>A0A956LXL5_UNCEI</name>
<evidence type="ECO:0000256" key="5">
    <source>
        <dbReference type="PROSITE-ProRule" id="PRU01023"/>
    </source>
</evidence>
<dbReference type="CDD" id="cd02440">
    <property type="entry name" value="AdoMet_MTases"/>
    <property type="match status" value="1"/>
</dbReference>